<dbReference type="PANTHER" id="PTHR43649">
    <property type="entry name" value="ARABINOSE-BINDING PROTEIN-RELATED"/>
    <property type="match status" value="1"/>
</dbReference>
<comment type="similarity">
    <text evidence="2">Belongs to the bacterial solute-binding protein 1 family.</text>
</comment>
<gene>
    <name evidence="6" type="ORF">FE784_30595</name>
</gene>
<evidence type="ECO:0000313" key="7">
    <source>
        <dbReference type="Proteomes" id="UP000307943"/>
    </source>
</evidence>
<dbReference type="Pfam" id="PF13416">
    <property type="entry name" value="SBP_bac_8"/>
    <property type="match status" value="1"/>
</dbReference>
<dbReference type="SUPFAM" id="SSF53850">
    <property type="entry name" value="Periplasmic binding protein-like II"/>
    <property type="match status" value="1"/>
</dbReference>
<dbReference type="AlphaFoldDB" id="A0A5C4SZZ2"/>
<dbReference type="Proteomes" id="UP000307943">
    <property type="component" value="Unassembled WGS sequence"/>
</dbReference>
<name>A0A5C4SZZ2_9BACL</name>
<evidence type="ECO:0000256" key="2">
    <source>
        <dbReference type="ARBA" id="ARBA00008520"/>
    </source>
</evidence>
<keyword evidence="7" id="KW-1185">Reference proteome</keyword>
<accession>A0A5C4SZZ2</accession>
<comment type="subcellular location">
    <subcellularLocation>
        <location evidence="1">Cell envelope</location>
    </subcellularLocation>
</comment>
<sequence>MSNRRKWAALCLPAAMIAVAGCSGGEKPQEPSAAVQEKPPEPFKLTIYASGVKPEEFDTRFRSSLEKKFPHITFDYQTNTTGNAINNKVAQGDIPDIIRTDAPSMKASYLDLQLGYDLTELVKKNKYDLNRFVPSFIQDNIAAGQTGALYGLPVPPYFPAVLYYNIDLFDKFGVPYPKDGMSWDEIYDLSKRLSRVDGDKVIRGYTGALSAQLRDNVFSHPILDPSKDGLADHETWKKIFNNFLRFYSIPNNEIQNTPALESGLFAKGESAIHLGQHNIYYIVPPEVNWNIVSVPSMKDAPQRMGQRSPAYWSITRQSKYKDEAFQVIMHMLSDEIQMEDSRQGITTTLVNKDIQNALGKGHPIYSTKNMKALLVYPPTDPTPKREAGKTDVGGSAQDNLLQQTFIKIAQNKTDLNTGIRELDELLKKEVEKERSK</sequence>
<dbReference type="RefSeq" id="WP_139606066.1">
    <property type="nucleotide sequence ID" value="NZ_VDCQ01000059.1"/>
</dbReference>
<evidence type="ECO:0000313" key="6">
    <source>
        <dbReference type="EMBL" id="TNJ62418.1"/>
    </source>
</evidence>
<keyword evidence="4 5" id="KW-0732">Signal</keyword>
<feature type="signal peptide" evidence="5">
    <location>
        <begin position="1"/>
        <end position="20"/>
    </location>
</feature>
<dbReference type="GO" id="GO:0030313">
    <property type="term" value="C:cell envelope"/>
    <property type="evidence" value="ECO:0007669"/>
    <property type="project" value="UniProtKB-SubCell"/>
</dbReference>
<organism evidence="6 7">
    <name type="scientific">Paenibacillus hemerocallicola</name>
    <dbReference type="NCBI Taxonomy" id="1172614"/>
    <lineage>
        <taxon>Bacteria</taxon>
        <taxon>Bacillati</taxon>
        <taxon>Bacillota</taxon>
        <taxon>Bacilli</taxon>
        <taxon>Bacillales</taxon>
        <taxon>Paenibacillaceae</taxon>
        <taxon>Paenibacillus</taxon>
    </lineage>
</organism>
<dbReference type="EMBL" id="VDCQ01000059">
    <property type="protein sequence ID" value="TNJ62418.1"/>
    <property type="molecule type" value="Genomic_DNA"/>
</dbReference>
<dbReference type="InterPro" id="IPR006059">
    <property type="entry name" value="SBP"/>
</dbReference>
<keyword evidence="3" id="KW-0813">Transport</keyword>
<protein>
    <submittedName>
        <fullName evidence="6">Carbohydrate ABC transporter substrate-binding protein</fullName>
    </submittedName>
</protein>
<feature type="chain" id="PRO_5038428770" evidence="5">
    <location>
        <begin position="21"/>
        <end position="436"/>
    </location>
</feature>
<dbReference type="PANTHER" id="PTHR43649:SF31">
    <property type="entry name" value="SN-GLYCEROL-3-PHOSPHATE-BINDING PERIPLASMIC PROTEIN UGPB"/>
    <property type="match status" value="1"/>
</dbReference>
<evidence type="ECO:0000256" key="5">
    <source>
        <dbReference type="SAM" id="SignalP"/>
    </source>
</evidence>
<dbReference type="OrthoDB" id="9782846at2"/>
<evidence type="ECO:0000256" key="4">
    <source>
        <dbReference type="ARBA" id="ARBA00022729"/>
    </source>
</evidence>
<dbReference type="InterPro" id="IPR050490">
    <property type="entry name" value="Bact_solute-bd_prot1"/>
</dbReference>
<proteinExistence type="inferred from homology"/>
<evidence type="ECO:0000256" key="1">
    <source>
        <dbReference type="ARBA" id="ARBA00004196"/>
    </source>
</evidence>
<dbReference type="PROSITE" id="PS51257">
    <property type="entry name" value="PROKAR_LIPOPROTEIN"/>
    <property type="match status" value="1"/>
</dbReference>
<evidence type="ECO:0000256" key="3">
    <source>
        <dbReference type="ARBA" id="ARBA00022448"/>
    </source>
</evidence>
<dbReference type="Gene3D" id="3.40.190.10">
    <property type="entry name" value="Periplasmic binding protein-like II"/>
    <property type="match status" value="1"/>
</dbReference>
<comment type="caution">
    <text evidence="6">The sequence shown here is derived from an EMBL/GenBank/DDBJ whole genome shotgun (WGS) entry which is preliminary data.</text>
</comment>
<reference evidence="6 7" key="1">
    <citation type="submission" date="2019-05" db="EMBL/GenBank/DDBJ databases">
        <title>We sequenced the genome of Paenibacillus hemerocallicola KCTC 33185 for further insight into its adaptation and study the phylogeny of Paenibacillus.</title>
        <authorList>
            <person name="Narsing Rao M.P."/>
        </authorList>
    </citation>
    <scope>NUCLEOTIDE SEQUENCE [LARGE SCALE GENOMIC DNA]</scope>
    <source>
        <strain evidence="6 7">KCTC 33185</strain>
    </source>
</reference>